<dbReference type="AlphaFoldDB" id="A0A8R7PXJ8"/>
<reference evidence="3" key="2">
    <citation type="submission" date="2018-03" db="EMBL/GenBank/DDBJ databases">
        <title>The Triticum urartu genome reveals the dynamic nature of wheat genome evolution.</title>
        <authorList>
            <person name="Ling H."/>
            <person name="Ma B."/>
            <person name="Shi X."/>
            <person name="Liu H."/>
            <person name="Dong L."/>
            <person name="Sun H."/>
            <person name="Cao Y."/>
            <person name="Gao Q."/>
            <person name="Zheng S."/>
            <person name="Li Y."/>
            <person name="Yu Y."/>
            <person name="Du H."/>
            <person name="Qi M."/>
            <person name="Li Y."/>
            <person name="Yu H."/>
            <person name="Cui Y."/>
            <person name="Wang N."/>
            <person name="Chen C."/>
            <person name="Wu H."/>
            <person name="Zhao Y."/>
            <person name="Zhang J."/>
            <person name="Li Y."/>
            <person name="Zhou W."/>
            <person name="Zhang B."/>
            <person name="Hu W."/>
            <person name="Eijk M."/>
            <person name="Tang J."/>
            <person name="Witsenboer H."/>
            <person name="Zhao S."/>
            <person name="Li Z."/>
            <person name="Zhang A."/>
            <person name="Wang D."/>
            <person name="Liang C."/>
        </authorList>
    </citation>
    <scope>NUCLEOTIDE SEQUENCE [LARGE SCALE GENOMIC DNA]</scope>
    <source>
        <strain evidence="3">cv. G1812</strain>
    </source>
</reference>
<keyword evidence="2" id="KW-0732">Signal</keyword>
<dbReference type="EnsemblPlants" id="TuG1812G0300004248.01.T01">
    <property type="protein sequence ID" value="TuG1812G0300004248.01.T01"/>
    <property type="gene ID" value="TuG1812G0300004248.01"/>
</dbReference>
<evidence type="ECO:0000256" key="1">
    <source>
        <dbReference type="SAM" id="MobiDB-lite"/>
    </source>
</evidence>
<feature type="compositionally biased region" description="Acidic residues" evidence="1">
    <location>
        <begin position="49"/>
        <end position="60"/>
    </location>
</feature>
<dbReference type="Proteomes" id="UP000015106">
    <property type="component" value="Chromosome 3"/>
</dbReference>
<protein>
    <submittedName>
        <fullName evidence="3">Uncharacterized protein</fullName>
    </submittedName>
</protein>
<feature type="region of interest" description="Disordered" evidence="1">
    <location>
        <begin position="31"/>
        <end position="60"/>
    </location>
</feature>
<accession>A0A8R7PXJ8</accession>
<reference evidence="3" key="3">
    <citation type="submission" date="2022-06" db="UniProtKB">
        <authorList>
            <consortium name="EnsemblPlants"/>
        </authorList>
    </citation>
    <scope>IDENTIFICATION</scope>
</reference>
<reference evidence="4" key="1">
    <citation type="journal article" date="2013" name="Nature">
        <title>Draft genome of the wheat A-genome progenitor Triticum urartu.</title>
        <authorList>
            <person name="Ling H.Q."/>
            <person name="Zhao S."/>
            <person name="Liu D."/>
            <person name="Wang J."/>
            <person name="Sun H."/>
            <person name="Zhang C."/>
            <person name="Fan H."/>
            <person name="Li D."/>
            <person name="Dong L."/>
            <person name="Tao Y."/>
            <person name="Gao C."/>
            <person name="Wu H."/>
            <person name="Li Y."/>
            <person name="Cui Y."/>
            <person name="Guo X."/>
            <person name="Zheng S."/>
            <person name="Wang B."/>
            <person name="Yu K."/>
            <person name="Liang Q."/>
            <person name="Yang W."/>
            <person name="Lou X."/>
            <person name="Chen J."/>
            <person name="Feng M."/>
            <person name="Jian J."/>
            <person name="Zhang X."/>
            <person name="Luo G."/>
            <person name="Jiang Y."/>
            <person name="Liu J."/>
            <person name="Wang Z."/>
            <person name="Sha Y."/>
            <person name="Zhang B."/>
            <person name="Wu H."/>
            <person name="Tang D."/>
            <person name="Shen Q."/>
            <person name="Xue P."/>
            <person name="Zou S."/>
            <person name="Wang X."/>
            <person name="Liu X."/>
            <person name="Wang F."/>
            <person name="Yang Y."/>
            <person name="An X."/>
            <person name="Dong Z."/>
            <person name="Zhang K."/>
            <person name="Zhang X."/>
            <person name="Luo M.C."/>
            <person name="Dvorak J."/>
            <person name="Tong Y."/>
            <person name="Wang J."/>
            <person name="Yang H."/>
            <person name="Li Z."/>
            <person name="Wang D."/>
            <person name="Zhang A."/>
            <person name="Wang J."/>
        </authorList>
    </citation>
    <scope>NUCLEOTIDE SEQUENCE</scope>
    <source>
        <strain evidence="4">cv. G1812</strain>
    </source>
</reference>
<dbReference type="Gramene" id="TuG1812G0300004248.01.T01">
    <property type="protein sequence ID" value="TuG1812G0300004248.01.T01"/>
    <property type="gene ID" value="TuG1812G0300004248.01"/>
</dbReference>
<organism evidence="3 4">
    <name type="scientific">Triticum urartu</name>
    <name type="common">Red wild einkorn</name>
    <name type="synonym">Crithodium urartu</name>
    <dbReference type="NCBI Taxonomy" id="4572"/>
    <lineage>
        <taxon>Eukaryota</taxon>
        <taxon>Viridiplantae</taxon>
        <taxon>Streptophyta</taxon>
        <taxon>Embryophyta</taxon>
        <taxon>Tracheophyta</taxon>
        <taxon>Spermatophyta</taxon>
        <taxon>Magnoliopsida</taxon>
        <taxon>Liliopsida</taxon>
        <taxon>Poales</taxon>
        <taxon>Poaceae</taxon>
        <taxon>BOP clade</taxon>
        <taxon>Pooideae</taxon>
        <taxon>Triticodae</taxon>
        <taxon>Triticeae</taxon>
        <taxon>Triticinae</taxon>
        <taxon>Triticum</taxon>
    </lineage>
</organism>
<evidence type="ECO:0000256" key="2">
    <source>
        <dbReference type="SAM" id="SignalP"/>
    </source>
</evidence>
<keyword evidence="4" id="KW-1185">Reference proteome</keyword>
<feature type="chain" id="PRO_5035879759" evidence="2">
    <location>
        <begin position="21"/>
        <end position="60"/>
    </location>
</feature>
<feature type="signal peptide" evidence="2">
    <location>
        <begin position="1"/>
        <end position="20"/>
    </location>
</feature>
<name>A0A8R7PXJ8_TRIUA</name>
<sequence length="60" mass="6602">MFCAMHLCSFFLVIGSIVFCHMEGNVVQPNRRKRKRAAQRISRSSGGGDEVDEAEAEGGD</sequence>
<proteinExistence type="predicted"/>
<evidence type="ECO:0000313" key="3">
    <source>
        <dbReference type="EnsemblPlants" id="TuG1812G0300004248.01.T01"/>
    </source>
</evidence>
<evidence type="ECO:0000313" key="4">
    <source>
        <dbReference type="Proteomes" id="UP000015106"/>
    </source>
</evidence>